<evidence type="ECO:0000259" key="3">
    <source>
        <dbReference type="PROSITE" id="PS51786"/>
    </source>
</evidence>
<name>A0A8J6QQT9_9GAMM</name>
<dbReference type="EMBL" id="JACXAF010000010">
    <property type="protein sequence ID" value="MBD1389661.1"/>
    <property type="molecule type" value="Genomic_DNA"/>
</dbReference>
<dbReference type="InterPro" id="IPR014721">
    <property type="entry name" value="Ribsml_uS5_D2-typ_fold_subgr"/>
</dbReference>
<dbReference type="PRINTS" id="PR00830">
    <property type="entry name" value="ENDOLAPTASE"/>
</dbReference>
<reference evidence="4" key="1">
    <citation type="submission" date="2020-09" db="EMBL/GenBank/DDBJ databases">
        <title>A novel bacterium of genus Neiella, isolated from South China Sea.</title>
        <authorList>
            <person name="Huang H."/>
            <person name="Mo K."/>
            <person name="Hu Y."/>
        </authorList>
    </citation>
    <scope>NUCLEOTIDE SEQUENCE</scope>
    <source>
        <strain evidence="4">HB171785</strain>
    </source>
</reference>
<dbReference type="GO" id="GO:0006508">
    <property type="term" value="P:proteolysis"/>
    <property type="evidence" value="ECO:0007669"/>
    <property type="project" value="UniProtKB-KW"/>
</dbReference>
<gene>
    <name evidence="4" type="ORF">IC617_09480</name>
</gene>
<comment type="catalytic activity">
    <reaction evidence="2">
        <text>Hydrolysis of proteins in presence of ATP.</text>
        <dbReference type="EC" id="3.4.21.53"/>
    </reaction>
</comment>
<dbReference type="GO" id="GO:0005524">
    <property type="term" value="F:ATP binding"/>
    <property type="evidence" value="ECO:0007669"/>
    <property type="project" value="InterPro"/>
</dbReference>
<dbReference type="AlphaFoldDB" id="A0A8J6QQT9"/>
<dbReference type="GO" id="GO:0004176">
    <property type="term" value="F:ATP-dependent peptidase activity"/>
    <property type="evidence" value="ECO:0007669"/>
    <property type="project" value="UniProtKB-UniRule"/>
</dbReference>
<dbReference type="GO" id="GO:0030163">
    <property type="term" value="P:protein catabolic process"/>
    <property type="evidence" value="ECO:0007669"/>
    <property type="project" value="InterPro"/>
</dbReference>
<keyword evidence="5" id="KW-1185">Reference proteome</keyword>
<keyword evidence="2" id="KW-0720">Serine protease</keyword>
<feature type="domain" description="Lon proteolytic" evidence="3">
    <location>
        <begin position="319"/>
        <end position="514"/>
    </location>
</feature>
<keyword evidence="2" id="KW-0378">Hydrolase</keyword>
<dbReference type="InterPro" id="IPR046843">
    <property type="entry name" value="LonB_AAA-LID"/>
</dbReference>
<evidence type="ECO:0000256" key="2">
    <source>
        <dbReference type="PROSITE-ProRule" id="PRU01122"/>
    </source>
</evidence>
<sequence>MSQSLNYQAVTLPCSEPQQLHYGQNELTDTLTTSLKTGLHCRICTPPGVSLQQLVDAIDLPNTPKSGGQTIAFDGDLGQLVQSEPPPEEHASEPLWCSLLNYQTLFGHLSYRDDNWHFTPGLLWQAANRFVFIDAAQLLNEPRCADALIATLQSGHIQLQFHGSNKVPAPLLPSAQFNGLVALHGTASELYELAECYPQLATVLPLHVELRDRIHHQQAPHYLGYLTSLLQQQQVTITDCGLQALAQYASKLAEHNHYFSLEGSKITALIREIKTDNQTEIAANDVAAALVKRQQRIANLSQASYQDFIDGSMLLDVTGSKVGQINGLTVVDIGDISYGEPVRITASVHYGDGDVIDIERKAELAGNIHAKGTMILAAYVSQIFAKDAPLHLSANIVFEQSYYEVDGDSASLAELVALLSAIGRIPVHQHMAVTGAIDQFGNVQSIGGINQKVEGFWSVASQLAPEQVISIVMPKSNLLQFNPDDAVRQAITDGRLKICCVSHVSEAIEILTGMKSGIGEEDRQQRYPLDTVYGRVQLRLLDLADPLESTSLSWLQKLKYWLKGDE</sequence>
<dbReference type="Pfam" id="PF20436">
    <property type="entry name" value="LonB_AAA-LID"/>
    <property type="match status" value="1"/>
</dbReference>
<dbReference type="Proteomes" id="UP000638014">
    <property type="component" value="Unassembled WGS sequence"/>
</dbReference>
<dbReference type="PANTHER" id="PTHR10046">
    <property type="entry name" value="ATP DEPENDENT LON PROTEASE FAMILY MEMBER"/>
    <property type="match status" value="1"/>
</dbReference>
<evidence type="ECO:0000256" key="1">
    <source>
        <dbReference type="ARBA" id="ARBA00022670"/>
    </source>
</evidence>
<comment type="similarity">
    <text evidence="2">Belongs to the peptidase S16 family.</text>
</comment>
<dbReference type="PROSITE" id="PS51786">
    <property type="entry name" value="LON_PROTEOLYTIC"/>
    <property type="match status" value="1"/>
</dbReference>
<feature type="active site" evidence="2">
    <location>
        <position position="409"/>
    </location>
</feature>
<protein>
    <recommendedName>
        <fullName evidence="2">endopeptidase La</fullName>
        <ecNumber evidence="2">3.4.21.53</ecNumber>
    </recommendedName>
</protein>
<dbReference type="Gene3D" id="3.40.50.300">
    <property type="entry name" value="P-loop containing nucleotide triphosphate hydrolases"/>
    <property type="match status" value="1"/>
</dbReference>
<dbReference type="Gene3D" id="3.30.230.10">
    <property type="match status" value="1"/>
</dbReference>
<dbReference type="Pfam" id="PF05362">
    <property type="entry name" value="Lon_C"/>
    <property type="match status" value="1"/>
</dbReference>
<dbReference type="EC" id="3.4.21.53" evidence="2"/>
<dbReference type="SUPFAM" id="SSF54211">
    <property type="entry name" value="Ribosomal protein S5 domain 2-like"/>
    <property type="match status" value="1"/>
</dbReference>
<evidence type="ECO:0000313" key="4">
    <source>
        <dbReference type="EMBL" id="MBD1389661.1"/>
    </source>
</evidence>
<dbReference type="InterPro" id="IPR027065">
    <property type="entry name" value="Lon_Prtase"/>
</dbReference>
<dbReference type="InterPro" id="IPR027417">
    <property type="entry name" value="P-loop_NTPase"/>
</dbReference>
<dbReference type="GO" id="GO:0004252">
    <property type="term" value="F:serine-type endopeptidase activity"/>
    <property type="evidence" value="ECO:0007669"/>
    <property type="project" value="UniProtKB-UniRule"/>
</dbReference>
<dbReference type="InterPro" id="IPR020568">
    <property type="entry name" value="Ribosomal_Su5_D2-typ_SF"/>
</dbReference>
<organism evidence="4 5">
    <name type="scientific">Neiella litorisoli</name>
    <dbReference type="NCBI Taxonomy" id="2771431"/>
    <lineage>
        <taxon>Bacteria</taxon>
        <taxon>Pseudomonadati</taxon>
        <taxon>Pseudomonadota</taxon>
        <taxon>Gammaproteobacteria</taxon>
        <taxon>Alteromonadales</taxon>
        <taxon>Echinimonadaceae</taxon>
        <taxon>Neiella</taxon>
    </lineage>
</organism>
<feature type="active site" evidence="2">
    <location>
        <position position="452"/>
    </location>
</feature>
<keyword evidence="1 2" id="KW-0645">Protease</keyword>
<proteinExistence type="inferred from homology"/>
<comment type="caution">
    <text evidence="4">The sequence shown here is derived from an EMBL/GenBank/DDBJ whole genome shotgun (WGS) entry which is preliminary data.</text>
</comment>
<dbReference type="RefSeq" id="WP_191144765.1">
    <property type="nucleotide sequence ID" value="NZ_JACXAF010000010.1"/>
</dbReference>
<dbReference type="InterPro" id="IPR008269">
    <property type="entry name" value="Lon_proteolytic"/>
</dbReference>
<evidence type="ECO:0000313" key="5">
    <source>
        <dbReference type="Proteomes" id="UP000638014"/>
    </source>
</evidence>
<accession>A0A8J6QQT9</accession>
<dbReference type="Gene3D" id="1.10.8.60">
    <property type="match status" value="1"/>
</dbReference>